<dbReference type="Proteomes" id="UP000789706">
    <property type="component" value="Unassembled WGS sequence"/>
</dbReference>
<keyword evidence="2" id="KW-1185">Reference proteome</keyword>
<protein>
    <submittedName>
        <fullName evidence="1">10040_t:CDS:1</fullName>
    </submittedName>
</protein>
<sequence length="271" mass="31084">MSQQSQKSQNFVFVNSTDPVMQNKVIHDEPLIKLPFPPTINPRDLITFPKGSNTPSRAPNAFIIYRKLFIQTAKEKGYSLPMTVISTMASRSWEQETEIVKSEYKRIAKDAFDYRNEILPKKKREGKKKPWNIISFKQSDKPKSNEKTDHVQKIFTPMTSPEFSSDSPNLDFDPFIYPSPTVDNNSLTPIQSREINDNITENRFLNDYITPESTITTENQYGLGISDFDNFNIINTPDSSNHQFTDLSSTELLPEELNTNNTISFDDFCSS</sequence>
<comment type="caution">
    <text evidence="1">The sequence shown here is derived from an EMBL/GenBank/DDBJ whole genome shotgun (WGS) entry which is preliminary data.</text>
</comment>
<dbReference type="SUPFAM" id="SSF47095">
    <property type="entry name" value="HMG-box"/>
    <property type="match status" value="1"/>
</dbReference>
<dbReference type="OrthoDB" id="2373005at2759"/>
<dbReference type="Gene3D" id="1.10.30.10">
    <property type="entry name" value="High mobility group box domain"/>
    <property type="match status" value="1"/>
</dbReference>
<evidence type="ECO:0000313" key="1">
    <source>
        <dbReference type="EMBL" id="CAG8610760.1"/>
    </source>
</evidence>
<name>A0A9N9CTR2_9GLOM</name>
<dbReference type="AlphaFoldDB" id="A0A9N9CTR2"/>
<dbReference type="EMBL" id="CAJVPK010002328">
    <property type="protein sequence ID" value="CAG8610760.1"/>
    <property type="molecule type" value="Genomic_DNA"/>
</dbReference>
<dbReference type="InterPro" id="IPR036910">
    <property type="entry name" value="HMG_box_dom_sf"/>
</dbReference>
<organism evidence="1 2">
    <name type="scientific">Diversispora eburnea</name>
    <dbReference type="NCBI Taxonomy" id="1213867"/>
    <lineage>
        <taxon>Eukaryota</taxon>
        <taxon>Fungi</taxon>
        <taxon>Fungi incertae sedis</taxon>
        <taxon>Mucoromycota</taxon>
        <taxon>Glomeromycotina</taxon>
        <taxon>Glomeromycetes</taxon>
        <taxon>Diversisporales</taxon>
        <taxon>Diversisporaceae</taxon>
        <taxon>Diversispora</taxon>
    </lineage>
</organism>
<gene>
    <name evidence="1" type="ORF">DEBURN_LOCUS9964</name>
</gene>
<reference evidence="1" key="1">
    <citation type="submission" date="2021-06" db="EMBL/GenBank/DDBJ databases">
        <authorList>
            <person name="Kallberg Y."/>
            <person name="Tangrot J."/>
            <person name="Rosling A."/>
        </authorList>
    </citation>
    <scope>NUCLEOTIDE SEQUENCE</scope>
    <source>
        <strain evidence="1">AZ414A</strain>
    </source>
</reference>
<proteinExistence type="predicted"/>
<evidence type="ECO:0000313" key="2">
    <source>
        <dbReference type="Proteomes" id="UP000789706"/>
    </source>
</evidence>
<accession>A0A9N9CTR2</accession>